<gene>
    <name evidence="1" type="ORF">M6B38_173125</name>
</gene>
<proteinExistence type="predicted"/>
<reference evidence="1" key="1">
    <citation type="journal article" date="2023" name="GigaByte">
        <title>Genome assembly of the bearded iris, Iris pallida Lam.</title>
        <authorList>
            <person name="Bruccoleri R.E."/>
            <person name="Oakeley E.J."/>
            <person name="Faust A.M.E."/>
            <person name="Altorfer M."/>
            <person name="Dessus-Babus S."/>
            <person name="Burckhardt D."/>
            <person name="Oertli M."/>
            <person name="Naumann U."/>
            <person name="Petersen F."/>
            <person name="Wong J."/>
        </authorList>
    </citation>
    <scope>NUCLEOTIDE SEQUENCE</scope>
    <source>
        <strain evidence="1">GSM-AAB239-AS_SAM_17_03QT</strain>
    </source>
</reference>
<organism evidence="1 2">
    <name type="scientific">Iris pallida</name>
    <name type="common">Sweet iris</name>
    <dbReference type="NCBI Taxonomy" id="29817"/>
    <lineage>
        <taxon>Eukaryota</taxon>
        <taxon>Viridiplantae</taxon>
        <taxon>Streptophyta</taxon>
        <taxon>Embryophyta</taxon>
        <taxon>Tracheophyta</taxon>
        <taxon>Spermatophyta</taxon>
        <taxon>Magnoliopsida</taxon>
        <taxon>Liliopsida</taxon>
        <taxon>Asparagales</taxon>
        <taxon>Iridaceae</taxon>
        <taxon>Iridoideae</taxon>
        <taxon>Irideae</taxon>
        <taxon>Iris</taxon>
    </lineage>
</organism>
<evidence type="ECO:0000313" key="2">
    <source>
        <dbReference type="Proteomes" id="UP001140949"/>
    </source>
</evidence>
<sequence>MTNPWQTPPPVLGRQIRSKRRRPYFVHRSCADHPFLKRLLLLATVASTGSAPQRRYTGAALPWHHHYENPHPLSFSASSPSPVQRSI</sequence>
<dbReference type="EMBL" id="JANAVB010033858">
    <property type="protein sequence ID" value="KAJ6807406.1"/>
    <property type="molecule type" value="Genomic_DNA"/>
</dbReference>
<keyword evidence="2" id="KW-1185">Reference proteome</keyword>
<evidence type="ECO:0000313" key="1">
    <source>
        <dbReference type="EMBL" id="KAJ6807406.1"/>
    </source>
</evidence>
<dbReference type="Proteomes" id="UP001140949">
    <property type="component" value="Unassembled WGS sequence"/>
</dbReference>
<protein>
    <submittedName>
        <fullName evidence="1">Pollen-specific leucine-rich repeat extensin-like protein 4</fullName>
    </submittedName>
</protein>
<comment type="caution">
    <text evidence="1">The sequence shown here is derived from an EMBL/GenBank/DDBJ whole genome shotgun (WGS) entry which is preliminary data.</text>
</comment>
<accession>A0AAX6ETK0</accession>
<dbReference type="AlphaFoldDB" id="A0AAX6ETK0"/>
<name>A0AAX6ETK0_IRIPA</name>
<reference evidence="1" key="2">
    <citation type="submission" date="2023-04" db="EMBL/GenBank/DDBJ databases">
        <authorList>
            <person name="Bruccoleri R.E."/>
            <person name="Oakeley E.J."/>
            <person name="Faust A.-M."/>
            <person name="Dessus-Babus S."/>
            <person name="Altorfer M."/>
            <person name="Burckhardt D."/>
            <person name="Oertli M."/>
            <person name="Naumann U."/>
            <person name="Petersen F."/>
            <person name="Wong J."/>
        </authorList>
    </citation>
    <scope>NUCLEOTIDE SEQUENCE</scope>
    <source>
        <strain evidence="1">GSM-AAB239-AS_SAM_17_03QT</strain>
        <tissue evidence="1">Leaf</tissue>
    </source>
</reference>